<keyword evidence="1" id="KW-0812">Transmembrane</keyword>
<proteinExistence type="predicted"/>
<feature type="transmembrane region" description="Helical" evidence="1">
    <location>
        <begin position="6"/>
        <end position="34"/>
    </location>
</feature>
<feature type="non-terminal residue" evidence="2">
    <location>
        <position position="106"/>
    </location>
</feature>
<organism evidence="2 3">
    <name type="scientific">Trifolium medium</name>
    <dbReference type="NCBI Taxonomy" id="97028"/>
    <lineage>
        <taxon>Eukaryota</taxon>
        <taxon>Viridiplantae</taxon>
        <taxon>Streptophyta</taxon>
        <taxon>Embryophyta</taxon>
        <taxon>Tracheophyta</taxon>
        <taxon>Spermatophyta</taxon>
        <taxon>Magnoliopsida</taxon>
        <taxon>eudicotyledons</taxon>
        <taxon>Gunneridae</taxon>
        <taxon>Pentapetalae</taxon>
        <taxon>rosids</taxon>
        <taxon>fabids</taxon>
        <taxon>Fabales</taxon>
        <taxon>Fabaceae</taxon>
        <taxon>Papilionoideae</taxon>
        <taxon>50 kb inversion clade</taxon>
        <taxon>NPAAA clade</taxon>
        <taxon>Hologalegina</taxon>
        <taxon>IRL clade</taxon>
        <taxon>Trifolieae</taxon>
        <taxon>Trifolium</taxon>
    </lineage>
</organism>
<dbReference type="EMBL" id="LXQA010192035">
    <property type="protein sequence ID" value="MCI32019.1"/>
    <property type="molecule type" value="Genomic_DNA"/>
</dbReference>
<keyword evidence="3" id="KW-1185">Reference proteome</keyword>
<protein>
    <submittedName>
        <fullName evidence="2">Putative leucine-rich repeat receptor-like serine/threonine protein</fullName>
    </submittedName>
</protein>
<sequence length="106" mass="11499">MSSTLLILAIGICTGFVIGAGLAFSILVCFFMFGKRRVDVEVEKSGPMRTEVVTLHVKGADSSLASLSDSNMAFESPRTSEWSNTSLWLEGLRKKNAACGIPKYSY</sequence>
<keyword evidence="1" id="KW-1133">Transmembrane helix</keyword>
<keyword evidence="1" id="KW-0472">Membrane</keyword>
<dbReference type="Proteomes" id="UP000265520">
    <property type="component" value="Unassembled WGS sequence"/>
</dbReference>
<evidence type="ECO:0000313" key="3">
    <source>
        <dbReference type="Proteomes" id="UP000265520"/>
    </source>
</evidence>
<reference evidence="2 3" key="1">
    <citation type="journal article" date="2018" name="Front. Plant Sci.">
        <title>Red Clover (Trifolium pratense) and Zigzag Clover (T. medium) - A Picture of Genomic Similarities and Differences.</title>
        <authorList>
            <person name="Dluhosova J."/>
            <person name="Istvanek J."/>
            <person name="Nedelnik J."/>
            <person name="Repkova J."/>
        </authorList>
    </citation>
    <scope>NUCLEOTIDE SEQUENCE [LARGE SCALE GENOMIC DNA]</scope>
    <source>
        <strain evidence="3">cv. 10/8</strain>
        <tissue evidence="2">Leaf</tissue>
    </source>
</reference>
<dbReference type="AlphaFoldDB" id="A0A392R702"/>
<accession>A0A392R702</accession>
<name>A0A392R702_9FABA</name>
<evidence type="ECO:0000313" key="2">
    <source>
        <dbReference type="EMBL" id="MCI32019.1"/>
    </source>
</evidence>
<evidence type="ECO:0000256" key="1">
    <source>
        <dbReference type="SAM" id="Phobius"/>
    </source>
</evidence>
<keyword evidence="2" id="KW-0675">Receptor</keyword>
<comment type="caution">
    <text evidence="2">The sequence shown here is derived from an EMBL/GenBank/DDBJ whole genome shotgun (WGS) entry which is preliminary data.</text>
</comment>